<evidence type="ECO:0000313" key="2">
    <source>
        <dbReference type="EMBL" id="MFD2213282.1"/>
    </source>
</evidence>
<dbReference type="Proteomes" id="UP001597318">
    <property type="component" value="Unassembled WGS sequence"/>
</dbReference>
<name>A0ABW5BU57_9BACI</name>
<dbReference type="SUPFAM" id="SSF51230">
    <property type="entry name" value="Single hybrid motif"/>
    <property type="match status" value="1"/>
</dbReference>
<feature type="domain" description="Lipoyl-binding" evidence="1">
    <location>
        <begin position="11"/>
        <end position="73"/>
    </location>
</feature>
<reference evidence="3" key="1">
    <citation type="journal article" date="2019" name="Int. J. Syst. Evol. Microbiol.">
        <title>The Global Catalogue of Microorganisms (GCM) 10K type strain sequencing project: providing services to taxonomists for standard genome sequencing and annotation.</title>
        <authorList>
            <consortium name="The Broad Institute Genomics Platform"/>
            <consortium name="The Broad Institute Genome Sequencing Center for Infectious Disease"/>
            <person name="Wu L."/>
            <person name="Ma J."/>
        </authorList>
    </citation>
    <scope>NUCLEOTIDE SEQUENCE [LARGE SCALE GENOMIC DNA]</scope>
    <source>
        <strain evidence="3">CGMCC 1.15474</strain>
    </source>
</reference>
<dbReference type="RefSeq" id="WP_247341150.1">
    <property type="nucleotide sequence ID" value="NZ_CP095550.1"/>
</dbReference>
<proteinExistence type="predicted"/>
<evidence type="ECO:0000313" key="3">
    <source>
        <dbReference type="Proteomes" id="UP001597318"/>
    </source>
</evidence>
<dbReference type="InterPro" id="IPR000089">
    <property type="entry name" value="Biotin_lipoyl"/>
</dbReference>
<evidence type="ECO:0000259" key="1">
    <source>
        <dbReference type="Pfam" id="PF00364"/>
    </source>
</evidence>
<dbReference type="Pfam" id="PF00364">
    <property type="entry name" value="Biotin_lipoyl"/>
    <property type="match status" value="1"/>
</dbReference>
<keyword evidence="3" id="KW-1185">Reference proteome</keyword>
<protein>
    <submittedName>
        <fullName evidence="2">Biotin/lipoyl-containing protein</fullName>
    </submittedName>
</protein>
<organism evidence="2 3">
    <name type="scientific">Metabacillus endolithicus</name>
    <dbReference type="NCBI Taxonomy" id="1535204"/>
    <lineage>
        <taxon>Bacteria</taxon>
        <taxon>Bacillati</taxon>
        <taxon>Bacillota</taxon>
        <taxon>Bacilli</taxon>
        <taxon>Bacillales</taxon>
        <taxon>Bacillaceae</taxon>
        <taxon>Metabacillus</taxon>
    </lineage>
</organism>
<dbReference type="InterPro" id="IPR011053">
    <property type="entry name" value="Single_hybrid_motif"/>
</dbReference>
<dbReference type="EMBL" id="JBHUIK010000001">
    <property type="protein sequence ID" value="MFD2213282.1"/>
    <property type="molecule type" value="Genomic_DNA"/>
</dbReference>
<sequence>MNPIYSIESLDDGVVSQVCINENEYVYEWETLFQIKTDKGNVVNITIGASGLVKDISVKAGDPVYRCSLLARLHDDNKITGSD</sequence>
<comment type="caution">
    <text evidence="2">The sequence shown here is derived from an EMBL/GenBank/DDBJ whole genome shotgun (WGS) entry which is preliminary data.</text>
</comment>
<dbReference type="Gene3D" id="2.40.50.100">
    <property type="match status" value="1"/>
</dbReference>
<gene>
    <name evidence="2" type="ORF">ACFSKK_06085</name>
</gene>
<accession>A0ABW5BU57</accession>